<dbReference type="Proteomes" id="UP000318103">
    <property type="component" value="Unassembled WGS sequence"/>
</dbReference>
<name>A0A542UGL7_9ACTN</name>
<gene>
    <name evidence="2" type="ORF">FB563_3201</name>
</gene>
<protein>
    <submittedName>
        <fullName evidence="2">Lactococcin 972-like bacteriocin</fullName>
    </submittedName>
</protein>
<proteinExistence type="predicted"/>
<comment type="caution">
    <text evidence="2">The sequence shown here is derived from an EMBL/GenBank/DDBJ whole genome shotgun (WGS) entry which is preliminary data.</text>
</comment>
<dbReference type="InterPro" id="IPR006540">
    <property type="entry name" value="Lactococcin_972"/>
</dbReference>
<dbReference type="RefSeq" id="WP_055708931.1">
    <property type="nucleotide sequence ID" value="NZ_JBPJFI010000001.1"/>
</dbReference>
<keyword evidence="1" id="KW-0732">Signal</keyword>
<feature type="chain" id="PRO_5038641943" evidence="1">
    <location>
        <begin position="29"/>
        <end position="154"/>
    </location>
</feature>
<evidence type="ECO:0000313" key="2">
    <source>
        <dbReference type="EMBL" id="TQK98184.1"/>
    </source>
</evidence>
<dbReference type="EMBL" id="VFNX01000001">
    <property type="protein sequence ID" value="TQK98184.1"/>
    <property type="molecule type" value="Genomic_DNA"/>
</dbReference>
<organism evidence="2 3">
    <name type="scientific">Streptomyces puniciscabiei</name>
    <dbReference type="NCBI Taxonomy" id="164348"/>
    <lineage>
        <taxon>Bacteria</taxon>
        <taxon>Bacillati</taxon>
        <taxon>Actinomycetota</taxon>
        <taxon>Actinomycetes</taxon>
        <taxon>Kitasatosporales</taxon>
        <taxon>Streptomycetaceae</taxon>
        <taxon>Streptomyces</taxon>
    </lineage>
</organism>
<feature type="signal peptide" evidence="1">
    <location>
        <begin position="1"/>
        <end position="28"/>
    </location>
</feature>
<dbReference type="Gene3D" id="2.60.40.2850">
    <property type="match status" value="1"/>
</dbReference>
<reference evidence="2 3" key="1">
    <citation type="submission" date="2019-06" db="EMBL/GenBank/DDBJ databases">
        <title>Sequencing the genomes of 1000 actinobacteria strains.</title>
        <authorList>
            <person name="Klenk H.-P."/>
        </authorList>
    </citation>
    <scope>NUCLEOTIDE SEQUENCE [LARGE SCALE GENOMIC DNA]</scope>
    <source>
        <strain evidence="2 3">DSM 41929</strain>
    </source>
</reference>
<keyword evidence="3" id="KW-1185">Reference proteome</keyword>
<accession>A0A542UGL7</accession>
<evidence type="ECO:0000313" key="3">
    <source>
        <dbReference type="Proteomes" id="UP000318103"/>
    </source>
</evidence>
<evidence type="ECO:0000256" key="1">
    <source>
        <dbReference type="SAM" id="SignalP"/>
    </source>
</evidence>
<dbReference type="Pfam" id="PF09683">
    <property type="entry name" value="Lactococcin_972"/>
    <property type="match status" value="1"/>
</dbReference>
<sequence>MKVFGRCMAFAFAGAGLAAGVLTTPATADADQTRTLSATVTIHTRGDGTQPPAELGNPKEWGVVKLTMDDSAGSITPKTIVEVGGGKWSFGWNAVTDGKDCYSNYYHPKVGHSSTAKIAGGSDYDWSRANQTSSAHVTGGGAYTCYAYWSKDKD</sequence>
<dbReference type="AlphaFoldDB" id="A0A542UGL7"/>